<proteinExistence type="predicted"/>
<dbReference type="Proteomes" id="UP000050417">
    <property type="component" value="Unassembled WGS sequence"/>
</dbReference>
<feature type="domain" description="N-acetyltransferase" evidence="3">
    <location>
        <begin position="4"/>
        <end position="161"/>
    </location>
</feature>
<dbReference type="EMBL" id="LGCL01000041">
    <property type="protein sequence ID" value="KPL71361.1"/>
    <property type="molecule type" value="Genomic_DNA"/>
</dbReference>
<dbReference type="PATRIC" id="fig|1134406.4.peg.412"/>
<protein>
    <submittedName>
        <fullName evidence="4">Phosphinothricin acetyltransferase</fullName>
    </submittedName>
</protein>
<dbReference type="Gene3D" id="3.40.630.30">
    <property type="match status" value="1"/>
</dbReference>
<sequence length="166" mass="17681">MHSITIQTMSAADWPSVRAIYAEGIAGGSATFETQPPEWDAWNASHLPGGRIVARIGGEVAGWAALSPVSSRCVYAGVAEVSVYVAGAHQGRGVGLALLRALIEASEPMGLWTLQAGIFAENLASIRLHQKAGFRMVGRREKIGCLNGVWRDTILMERRSPVVGLS</sequence>
<reference evidence="4 5" key="1">
    <citation type="submission" date="2015-07" db="EMBL/GenBank/DDBJ databases">
        <title>Genome sequence of Ornatilinea apprima DSM 23815.</title>
        <authorList>
            <person name="Hemp J."/>
            <person name="Ward L.M."/>
            <person name="Pace L.A."/>
            <person name="Fischer W.W."/>
        </authorList>
    </citation>
    <scope>NUCLEOTIDE SEQUENCE [LARGE SCALE GENOMIC DNA]</scope>
    <source>
        <strain evidence="4 5">P3M-1</strain>
    </source>
</reference>
<organism evidence="4 5">
    <name type="scientific">Ornatilinea apprima</name>
    <dbReference type="NCBI Taxonomy" id="1134406"/>
    <lineage>
        <taxon>Bacteria</taxon>
        <taxon>Bacillati</taxon>
        <taxon>Chloroflexota</taxon>
        <taxon>Anaerolineae</taxon>
        <taxon>Anaerolineales</taxon>
        <taxon>Anaerolineaceae</taxon>
        <taxon>Ornatilinea</taxon>
    </lineage>
</organism>
<dbReference type="AlphaFoldDB" id="A0A0P6XJD8"/>
<dbReference type="RefSeq" id="WP_075064203.1">
    <property type="nucleotide sequence ID" value="NZ_LGCL01000041.1"/>
</dbReference>
<keyword evidence="5" id="KW-1185">Reference proteome</keyword>
<dbReference type="Pfam" id="PF00583">
    <property type="entry name" value="Acetyltransf_1"/>
    <property type="match status" value="1"/>
</dbReference>
<keyword evidence="1 4" id="KW-0808">Transferase</keyword>
<dbReference type="PROSITE" id="PS51186">
    <property type="entry name" value="GNAT"/>
    <property type="match status" value="1"/>
</dbReference>
<dbReference type="STRING" id="1134406.ADN00_16770"/>
<comment type="caution">
    <text evidence="4">The sequence shown here is derived from an EMBL/GenBank/DDBJ whole genome shotgun (WGS) entry which is preliminary data.</text>
</comment>
<dbReference type="SUPFAM" id="SSF55729">
    <property type="entry name" value="Acyl-CoA N-acyltransferases (Nat)"/>
    <property type="match status" value="1"/>
</dbReference>
<accession>A0A0P6XJD8</accession>
<evidence type="ECO:0000256" key="2">
    <source>
        <dbReference type="ARBA" id="ARBA00023315"/>
    </source>
</evidence>
<evidence type="ECO:0000313" key="4">
    <source>
        <dbReference type="EMBL" id="KPL71361.1"/>
    </source>
</evidence>
<evidence type="ECO:0000313" key="5">
    <source>
        <dbReference type="Proteomes" id="UP000050417"/>
    </source>
</evidence>
<dbReference type="PANTHER" id="PTHR43072:SF23">
    <property type="entry name" value="UPF0039 PROTEIN C11D3.02C"/>
    <property type="match status" value="1"/>
</dbReference>
<dbReference type="InterPro" id="IPR000182">
    <property type="entry name" value="GNAT_dom"/>
</dbReference>
<dbReference type="GO" id="GO:0016747">
    <property type="term" value="F:acyltransferase activity, transferring groups other than amino-acyl groups"/>
    <property type="evidence" value="ECO:0007669"/>
    <property type="project" value="InterPro"/>
</dbReference>
<dbReference type="PANTHER" id="PTHR43072">
    <property type="entry name" value="N-ACETYLTRANSFERASE"/>
    <property type="match status" value="1"/>
</dbReference>
<evidence type="ECO:0000256" key="1">
    <source>
        <dbReference type="ARBA" id="ARBA00022679"/>
    </source>
</evidence>
<keyword evidence="2" id="KW-0012">Acyltransferase</keyword>
<evidence type="ECO:0000259" key="3">
    <source>
        <dbReference type="PROSITE" id="PS51186"/>
    </source>
</evidence>
<gene>
    <name evidence="4" type="ORF">ADN00_16770</name>
</gene>
<dbReference type="OrthoDB" id="9798006at2"/>
<dbReference type="InterPro" id="IPR016181">
    <property type="entry name" value="Acyl_CoA_acyltransferase"/>
</dbReference>
<dbReference type="CDD" id="cd04301">
    <property type="entry name" value="NAT_SF"/>
    <property type="match status" value="1"/>
</dbReference>
<name>A0A0P6XJD8_9CHLR</name>